<proteinExistence type="inferred from homology"/>
<evidence type="ECO:0000256" key="2">
    <source>
        <dbReference type="ARBA" id="ARBA00023002"/>
    </source>
</evidence>
<feature type="domain" description="Ketoreductase" evidence="3">
    <location>
        <begin position="6"/>
        <end position="175"/>
    </location>
</feature>
<keyword evidence="5" id="KW-1185">Reference proteome</keyword>
<name>A0A1H8UA76_9SPHI</name>
<gene>
    <name evidence="4" type="ORF">SAMN05192574_118119</name>
</gene>
<dbReference type="InterPro" id="IPR057326">
    <property type="entry name" value="KR_dom"/>
</dbReference>
<dbReference type="RefSeq" id="WP_091221247.1">
    <property type="nucleotide sequence ID" value="NZ_FOCL01000018.1"/>
</dbReference>
<dbReference type="STRING" id="551995.SAMN05192574_118119"/>
<dbReference type="GO" id="GO:0016491">
    <property type="term" value="F:oxidoreductase activity"/>
    <property type="evidence" value="ECO:0007669"/>
    <property type="project" value="UniProtKB-KW"/>
</dbReference>
<dbReference type="InterPro" id="IPR036291">
    <property type="entry name" value="NAD(P)-bd_dom_sf"/>
</dbReference>
<dbReference type="PANTHER" id="PTHR43477">
    <property type="entry name" value="DIHYDROANTICAPSIN 7-DEHYDROGENASE"/>
    <property type="match status" value="1"/>
</dbReference>
<dbReference type="SUPFAM" id="SSF51735">
    <property type="entry name" value="NAD(P)-binding Rossmann-fold domains"/>
    <property type="match status" value="1"/>
</dbReference>
<keyword evidence="2" id="KW-0560">Oxidoreductase</keyword>
<dbReference type="Gene3D" id="3.40.50.720">
    <property type="entry name" value="NAD(P)-binding Rossmann-like Domain"/>
    <property type="match status" value="1"/>
</dbReference>
<dbReference type="CDD" id="cd05233">
    <property type="entry name" value="SDR_c"/>
    <property type="match status" value="1"/>
</dbReference>
<comment type="similarity">
    <text evidence="1">Belongs to the short-chain dehydrogenases/reductases (SDR) family.</text>
</comment>
<dbReference type="InterPro" id="IPR051122">
    <property type="entry name" value="SDR_DHRS6-like"/>
</dbReference>
<evidence type="ECO:0000313" key="4">
    <source>
        <dbReference type="EMBL" id="SEP00139.1"/>
    </source>
</evidence>
<dbReference type="Pfam" id="PF13561">
    <property type="entry name" value="adh_short_C2"/>
    <property type="match status" value="1"/>
</dbReference>
<dbReference type="InterPro" id="IPR002347">
    <property type="entry name" value="SDR_fam"/>
</dbReference>
<dbReference type="OrthoDB" id="9803333at2"/>
<evidence type="ECO:0000259" key="3">
    <source>
        <dbReference type="SMART" id="SM00822"/>
    </source>
</evidence>
<dbReference type="SMART" id="SM00822">
    <property type="entry name" value="PKS_KR"/>
    <property type="match status" value="1"/>
</dbReference>
<dbReference type="EMBL" id="FOCL01000018">
    <property type="protein sequence ID" value="SEP00139.1"/>
    <property type="molecule type" value="Genomic_DNA"/>
</dbReference>
<evidence type="ECO:0000256" key="1">
    <source>
        <dbReference type="ARBA" id="ARBA00006484"/>
    </source>
</evidence>
<dbReference type="PANTHER" id="PTHR43477:SF1">
    <property type="entry name" value="DIHYDROANTICAPSIN 7-DEHYDROGENASE"/>
    <property type="match status" value="1"/>
</dbReference>
<dbReference type="AlphaFoldDB" id="A0A1H8UA76"/>
<dbReference type="PRINTS" id="PR00081">
    <property type="entry name" value="GDHRDH"/>
</dbReference>
<accession>A0A1H8UA76</accession>
<dbReference type="Proteomes" id="UP000198942">
    <property type="component" value="Unassembled WGS sequence"/>
</dbReference>
<protein>
    <submittedName>
        <fullName evidence="4">NAD(P)-dependent dehydrogenase, short-chain alcohol dehydrogenase family</fullName>
    </submittedName>
</protein>
<organism evidence="4 5">
    <name type="scientific">Mucilaginibacter gossypiicola</name>
    <dbReference type="NCBI Taxonomy" id="551995"/>
    <lineage>
        <taxon>Bacteria</taxon>
        <taxon>Pseudomonadati</taxon>
        <taxon>Bacteroidota</taxon>
        <taxon>Sphingobacteriia</taxon>
        <taxon>Sphingobacteriales</taxon>
        <taxon>Sphingobacteriaceae</taxon>
        <taxon>Mucilaginibacter</taxon>
    </lineage>
</organism>
<sequence length="238" mass="25225">MNFNGKNILVVGGSSGIGLSLIKLLHQQQANIYTISRSASAEWPEEVHFLKADVLENLEAVEMFLPGQLHGLVYSVGSITLKPFSRLTDDDFLKDFQLNVLGAARMIRQAIKPIKNAAGSSIVLISSVAAKTGMPYHASIAAAKGAVEGVALSLAVELAAQHVRVNVVAPSLTDTPLAQTLLSTAEKREASAKRHPLGKIGQPEDSSRLIAFLLSDDASWMTGQVIGMDGGLGKLKTS</sequence>
<reference evidence="5" key="1">
    <citation type="submission" date="2016-10" db="EMBL/GenBank/DDBJ databases">
        <authorList>
            <person name="Varghese N."/>
            <person name="Submissions S."/>
        </authorList>
    </citation>
    <scope>NUCLEOTIDE SEQUENCE [LARGE SCALE GENOMIC DNA]</scope>
    <source>
        <strain evidence="5">Gh-48</strain>
    </source>
</reference>
<evidence type="ECO:0000313" key="5">
    <source>
        <dbReference type="Proteomes" id="UP000198942"/>
    </source>
</evidence>